<gene>
    <name evidence="3" type="ORF">NDI38_29440</name>
</gene>
<feature type="domain" description="Transposase InsH N-terminal" evidence="1">
    <location>
        <begin position="20"/>
        <end position="113"/>
    </location>
</feature>
<evidence type="ECO:0000259" key="1">
    <source>
        <dbReference type="Pfam" id="PF05598"/>
    </source>
</evidence>
<sequence length="554" mass="62613">MSLSFEPILPVPPETVRVAKAAFPKGNPYLTLRDELGPIFGDADFACLFATNGQPAVPPWQLALVTLMQFRENLSDRQAAEAVRSRIDWKYVLGLELTDAGFDFSVLSEFRQRLIEHNASELLLERLLEHCRKVGLIRARGKQRTDSTRVLASIRTLNRLELMAETLRATLNELATVAPAWVQQIALPAWYKRYGQRIEDSRLPEATEKREAYAQIVGADGYYLLDCLAQADMSLKWEALPTVVALKATWDCYYERKVETQSGEQAVRWKTKQELKRAGERIESPYDLEARYRSRADTAWTGYMVHLSETCDDDQCHLITHVVTTPATIHEIDCTPVIHQALINKELAPQEHFVDSAYVDAQLLVSSPKQGITLVGPARPNGSWQSRKHDAFALSQFQVDWQHQQAICPQGKRSTSWVESVDHTGSSYIKVRFYPQDCANCPVRSQCTKVKPGGVRSLKLKPQEEYEALKAARAVHATEAWQQRYKRRAGIEGTISQAVRAFGLRQTRYRGLAKTHLQNLAIAAAMNIDRLINWINGTPRAKTRISRFAALAEA</sequence>
<dbReference type="RefSeq" id="WP_190446126.1">
    <property type="nucleotide sequence ID" value="NZ_JAMPLM010000069.1"/>
</dbReference>
<dbReference type="EMBL" id="JAMPLM010000069">
    <property type="protein sequence ID" value="MEP1062502.1"/>
    <property type="molecule type" value="Genomic_DNA"/>
</dbReference>
<dbReference type="NCBIfam" id="NF033551">
    <property type="entry name" value="transpos_IS1182"/>
    <property type="match status" value="1"/>
</dbReference>
<evidence type="ECO:0000259" key="2">
    <source>
        <dbReference type="Pfam" id="PF13751"/>
    </source>
</evidence>
<keyword evidence="4" id="KW-1185">Reference proteome</keyword>
<dbReference type="PANTHER" id="PTHR35604">
    <property type="entry name" value="TRANSPOSASE INSH FOR INSERTION SEQUENCE ELEMENT IS5A-RELATED"/>
    <property type="match status" value="1"/>
</dbReference>
<name>A0ABV0KTD3_9CYAN</name>
<dbReference type="InterPro" id="IPR008490">
    <property type="entry name" value="Transposase_InsH_N"/>
</dbReference>
<proteinExistence type="predicted"/>
<feature type="domain" description="Transposase DDE" evidence="2">
    <location>
        <begin position="407"/>
        <end position="532"/>
    </location>
</feature>
<comment type="caution">
    <text evidence="3">The sequence shown here is derived from an EMBL/GenBank/DDBJ whole genome shotgun (WGS) entry which is preliminary data.</text>
</comment>
<evidence type="ECO:0000313" key="4">
    <source>
        <dbReference type="Proteomes" id="UP001476950"/>
    </source>
</evidence>
<dbReference type="InterPro" id="IPR047629">
    <property type="entry name" value="IS1182_transpos"/>
</dbReference>
<dbReference type="Pfam" id="PF05598">
    <property type="entry name" value="DUF772"/>
    <property type="match status" value="1"/>
</dbReference>
<organism evidence="3 4">
    <name type="scientific">Stenomitos frigidus AS-A4</name>
    <dbReference type="NCBI Taxonomy" id="2933935"/>
    <lineage>
        <taxon>Bacteria</taxon>
        <taxon>Bacillati</taxon>
        <taxon>Cyanobacteriota</taxon>
        <taxon>Cyanophyceae</taxon>
        <taxon>Leptolyngbyales</taxon>
        <taxon>Leptolyngbyaceae</taxon>
        <taxon>Stenomitos</taxon>
    </lineage>
</organism>
<protein>
    <submittedName>
        <fullName evidence="3">IS1182 family transposase</fullName>
    </submittedName>
</protein>
<reference evidence="3 4" key="1">
    <citation type="submission" date="2022-04" db="EMBL/GenBank/DDBJ databases">
        <title>Positive selection, recombination, and allopatry shape intraspecific diversity of widespread and dominant cyanobacteria.</title>
        <authorList>
            <person name="Wei J."/>
            <person name="Shu W."/>
            <person name="Hu C."/>
        </authorList>
    </citation>
    <scope>NUCLEOTIDE SEQUENCE [LARGE SCALE GENOMIC DNA]</scope>
    <source>
        <strain evidence="3 4">AS-A4</strain>
    </source>
</reference>
<dbReference type="Pfam" id="PF13751">
    <property type="entry name" value="DDE_Tnp_1_6"/>
    <property type="match status" value="1"/>
</dbReference>
<dbReference type="PANTHER" id="PTHR35604:SF2">
    <property type="entry name" value="TRANSPOSASE INSH FOR INSERTION SEQUENCE ELEMENT IS5A-RELATED"/>
    <property type="match status" value="1"/>
</dbReference>
<accession>A0ABV0KTD3</accession>
<evidence type="ECO:0000313" key="3">
    <source>
        <dbReference type="EMBL" id="MEP1062502.1"/>
    </source>
</evidence>
<dbReference type="InterPro" id="IPR025668">
    <property type="entry name" value="Tnp_DDE_dom"/>
</dbReference>
<dbReference type="Proteomes" id="UP001476950">
    <property type="component" value="Unassembled WGS sequence"/>
</dbReference>